<dbReference type="GO" id="GO:0042025">
    <property type="term" value="C:host cell nucleus"/>
    <property type="evidence" value="ECO:0007669"/>
    <property type="project" value="UniProtKB-SubCell"/>
</dbReference>
<organism evidence="13 14">
    <name type="scientific">Deer mastadenovirus B</name>
    <dbReference type="NCBI Taxonomy" id="2170000"/>
    <lineage>
        <taxon>Viruses</taxon>
        <taxon>Varidnaviria</taxon>
        <taxon>Bamfordvirae</taxon>
        <taxon>Preplasmiviricota</taxon>
        <taxon>Polisuviricotina</taxon>
        <taxon>Pharingeaviricetes</taxon>
        <taxon>Rowavirales</taxon>
        <taxon>Adenoviridae</taxon>
        <taxon>Mastadenovirus</taxon>
        <taxon>Mastadenovirus cervi</taxon>
    </lineage>
</organism>
<dbReference type="PRINTS" id="PR00307">
    <property type="entry name" value="ADENOVSFIBRE"/>
</dbReference>
<keyword evidence="6" id="KW-0945">Host-virus interaction</keyword>
<evidence type="ECO:0000256" key="9">
    <source>
        <dbReference type="ARBA" id="ARBA00022921"/>
    </source>
</evidence>
<keyword evidence="9" id="KW-0426">Late protein</keyword>
<name>A0A1Y0B6I6_9ADEN</name>
<keyword evidence="5" id="KW-1048">Host nucleus</keyword>
<evidence type="ECO:0000313" key="14">
    <source>
        <dbReference type="Proteomes" id="UP000201603"/>
    </source>
</evidence>
<dbReference type="RefSeq" id="YP_009373255.1">
    <property type="nucleotide sequence ID" value="NC_034834.1"/>
</dbReference>
<sequence>MKRAATQDLNLVYPYTTKRPHIMPPFYDRKGFFENQDATLAMNVEKPFKFDEDGSLTLGLGRGIHLNPEGLLETNDLASAVISPLASDSAGNVTLLFSEGLHLKNKRLAILPGPGLSFTLTNALRVNTGNGLTVADHNQLAVVTQYPLTATADGLSLLMGPSLHLGDGNRLMVQTGAGLQILNNAVTLKAGPGIYLNAQDQIAAALGDGLEIRANKTTIKTGPGLTLNNSALTVLPGKGLYIDGNTLAVHTGPGLRLDDITRTLTLQTGAGLTLTPEGLLQININVGQGLTYAQNTLNLDLGPGLYIAPDQNKLSLYPGEGIAIRDNRVTVPPGPGLRMVDHQLAVSPGDGLEIHDSLLRVRAGNGLALTSGELQARLGPGLTADSSGRTIANISRGLRMVNNAIQVFIGAGIRFGTDNSLSINCRSPLDASHGTLVVNLAGSGPISYNNGTFGLNIGPGLYVDRQRLQVNPGAGLRLQGNNLLADLHAPLGIIDNKIGLNLGPGLTADGSNLTLELGTGLQFSNRALAVKLGRGLRFDSSSQAVENSLTAGDGLTLTDTVIRPNLGDGLELRNNKIFVKLGANLRFENGAITAAALNPSPPTAPVNLTAEAPLRVSNSHLQLSLGEGLYVNNSALALRLGNGLTMDQQGLTLRVGSGLQMREGVLTVTPTGNANLPRLAAPLSLAENEISLTIGAGLELINSALQVKPGPGMRLNPSSKYLTLLLGPGITFGRTPSNNEDDLRLSLDAPMIINSRGQLTLLVGKGFQIHNAKLELNLGQGLKTNPATKQLYIPIGRGLEYVENQDEPYLAVKLGAGLEYDNQGRITTGPNLVIQTLWTGMSNTGNVTWHGYTAPGSAMFLSLTRFTTGLVMGTMSMQSNSQFGQYVNAGHGRLECFILLDNQGNLRAGSNLQGTWEVKDNPGASKSPFMPSSTLYPILTQNTGTLPGRNLIAMQPILGAGGFCTLLVTLNGRRSIDYAAGHALIFVWQDFNTISRQPFEHSTVTFSYWS</sequence>
<dbReference type="InterPro" id="IPR008982">
    <property type="entry name" value="Adenovirus_pIV-like_att"/>
</dbReference>
<dbReference type="GO" id="GO:0098671">
    <property type="term" value="P:adhesion receptor-mediated virion attachment to host cell"/>
    <property type="evidence" value="ECO:0007669"/>
    <property type="project" value="UniProtKB-KW"/>
</dbReference>
<dbReference type="GeneID" id="39105928"/>
<evidence type="ECO:0000256" key="3">
    <source>
        <dbReference type="ARBA" id="ARBA00006685"/>
    </source>
</evidence>
<comment type="similarity">
    <text evidence="3">Belongs to the adenoviridae fiber family.</text>
</comment>
<dbReference type="Gene3D" id="2.60.90.10">
    <property type="entry name" value="Adenovirus pIV-related, attachment domain"/>
    <property type="match status" value="1"/>
</dbReference>
<dbReference type="Pfam" id="PF00541">
    <property type="entry name" value="Adeno_knob"/>
    <property type="match status" value="1"/>
</dbReference>
<protein>
    <submittedName>
        <fullName evidence="13">Fiber protein</fullName>
    </submittedName>
</protein>
<dbReference type="KEGG" id="vg:39105928"/>
<dbReference type="InterPro" id="IPR009013">
    <property type="entry name" value="Attachment_protein_shaft_sf"/>
</dbReference>
<evidence type="ECO:0000313" key="13">
    <source>
        <dbReference type="EMBL" id="ART33380.1"/>
    </source>
</evidence>
<evidence type="ECO:0000256" key="1">
    <source>
        <dbReference type="ARBA" id="ARBA00004147"/>
    </source>
</evidence>
<evidence type="ECO:0000259" key="12">
    <source>
        <dbReference type="Pfam" id="PF00541"/>
    </source>
</evidence>
<evidence type="ECO:0000256" key="2">
    <source>
        <dbReference type="ARBA" id="ARBA00004328"/>
    </source>
</evidence>
<dbReference type="Gene3D" id="6.20.10.20">
    <property type="match status" value="4"/>
</dbReference>
<evidence type="ECO:0000256" key="5">
    <source>
        <dbReference type="ARBA" id="ARBA00022562"/>
    </source>
</evidence>
<evidence type="ECO:0000256" key="6">
    <source>
        <dbReference type="ARBA" id="ARBA00022581"/>
    </source>
</evidence>
<dbReference type="Pfam" id="PF00608">
    <property type="entry name" value="Adeno_shaft"/>
    <property type="match status" value="12"/>
</dbReference>
<evidence type="ECO:0000256" key="7">
    <source>
        <dbReference type="ARBA" id="ARBA00022804"/>
    </source>
</evidence>
<evidence type="ECO:0000256" key="10">
    <source>
        <dbReference type="ARBA" id="ARBA00023165"/>
    </source>
</evidence>
<evidence type="ECO:0000256" key="11">
    <source>
        <dbReference type="ARBA" id="ARBA00023296"/>
    </source>
</evidence>
<reference evidence="13" key="1">
    <citation type="submission" date="2016-12" db="EMBL/GenBank/DDBJ databases">
        <title>Complete genomic sequence of cervid adenovirus 1, a novel mastadenovirus isolated from white-tailed deer.</title>
        <authorList>
            <person name="Neill J.D."/>
            <person name="Ridpath J.F."/>
        </authorList>
    </citation>
    <scope>NUCLEOTIDE SEQUENCE [LARGE SCALE GENOMIC DNA]</scope>
    <source>
        <strain evidence="13">1319</strain>
    </source>
</reference>
<dbReference type="InterPro" id="IPR000939">
    <property type="entry name" value="Adenobir_fibre_prot_rpt/shaft"/>
</dbReference>
<dbReference type="SUPFAM" id="SSF49835">
    <property type="entry name" value="Virus attachment protein globular domain"/>
    <property type="match status" value="1"/>
</dbReference>
<dbReference type="Proteomes" id="UP000201603">
    <property type="component" value="Segment"/>
</dbReference>
<keyword evidence="7" id="KW-1161">Viral attachment to host cell</keyword>
<dbReference type="InterPro" id="IPR000931">
    <property type="entry name" value="Adeno_fibre"/>
</dbReference>
<reference evidence="13" key="2">
    <citation type="submission" date="2016-12" db="EMBL/GenBank/DDBJ databases">
        <title>Isolation of a novel cervid adenovirus from white-tailed deer (Odocoileus virginianus) fawns in a captive herd.</title>
        <authorList>
            <person name="Ridpath J.F."/>
            <person name="Neill J.D."/>
            <person name="Palmer M.V."/>
            <person name="Bauermann F.V."/>
            <person name="Falkenberg S.M."/>
            <person name="Wolff P.L."/>
        </authorList>
    </citation>
    <scope>NUCLEOTIDE SEQUENCE [LARGE SCALE GENOMIC DNA]</scope>
    <source>
        <strain evidence="13">1319</strain>
    </source>
</reference>
<dbReference type="EMBL" id="KY306667">
    <property type="protein sequence ID" value="ART33380.1"/>
    <property type="molecule type" value="Genomic_DNA"/>
</dbReference>
<dbReference type="GO" id="GO:0019028">
    <property type="term" value="C:viral capsid"/>
    <property type="evidence" value="ECO:0007669"/>
    <property type="project" value="UniProtKB-KW"/>
</dbReference>
<dbReference type="SMART" id="SM00710">
    <property type="entry name" value="PbH1"/>
    <property type="match status" value="6"/>
</dbReference>
<dbReference type="InterPro" id="IPR000978">
    <property type="entry name" value="Adeno_fibre_knob"/>
</dbReference>
<dbReference type="SUPFAM" id="SSF51225">
    <property type="entry name" value="Fibre shaft of virus attachment proteins"/>
    <property type="match status" value="6"/>
</dbReference>
<keyword evidence="4" id="KW-0167">Capsid protein</keyword>
<keyword evidence="11" id="KW-1160">Virus entry into host cell</keyword>
<feature type="domain" description="Adenoviral fibre protein knob" evidence="12">
    <location>
        <begin position="830"/>
        <end position="1010"/>
    </location>
</feature>
<dbReference type="GO" id="GO:0046718">
    <property type="term" value="P:symbiont entry into host cell"/>
    <property type="evidence" value="ECO:0007669"/>
    <property type="project" value="UniProtKB-KW"/>
</dbReference>
<proteinExistence type="inferred from homology"/>
<keyword evidence="10" id="KW-1233">Viral attachment to host adhesion receptor</keyword>
<dbReference type="InterPro" id="IPR006626">
    <property type="entry name" value="PbH1"/>
</dbReference>
<accession>A0A1Y0B6I6</accession>
<evidence type="ECO:0000256" key="8">
    <source>
        <dbReference type="ARBA" id="ARBA00022844"/>
    </source>
</evidence>
<keyword evidence="8" id="KW-0946">Virion</keyword>
<dbReference type="GO" id="GO:0007155">
    <property type="term" value="P:cell adhesion"/>
    <property type="evidence" value="ECO:0007669"/>
    <property type="project" value="InterPro"/>
</dbReference>
<evidence type="ECO:0000256" key="4">
    <source>
        <dbReference type="ARBA" id="ARBA00022561"/>
    </source>
</evidence>
<dbReference type="Gene3D" id="2.10.25.20">
    <property type="entry name" value="reovirus attachment protein sigma1, domain 1"/>
    <property type="match status" value="6"/>
</dbReference>
<comment type="subcellular location">
    <subcellularLocation>
        <location evidence="1">Host nucleus</location>
    </subcellularLocation>
    <subcellularLocation>
        <location evidence="2">Virion</location>
    </subcellularLocation>
</comment>
<keyword evidence="14" id="KW-1185">Reference proteome</keyword>